<evidence type="ECO:0000313" key="4">
    <source>
        <dbReference type="RefSeq" id="XP_031419932.1"/>
    </source>
</evidence>
<feature type="region of interest" description="Disordered" evidence="1">
    <location>
        <begin position="31"/>
        <end position="53"/>
    </location>
</feature>
<dbReference type="InterPro" id="IPR032675">
    <property type="entry name" value="LRR_dom_sf"/>
</dbReference>
<proteinExistence type="predicted"/>
<gene>
    <name evidence="4" type="primary">fbxl18</name>
</gene>
<dbReference type="SUPFAM" id="SSF81383">
    <property type="entry name" value="F-box domain"/>
    <property type="match status" value="1"/>
</dbReference>
<organism evidence="3 4">
    <name type="scientific">Clupea harengus</name>
    <name type="common">Atlantic herring</name>
    <dbReference type="NCBI Taxonomy" id="7950"/>
    <lineage>
        <taxon>Eukaryota</taxon>
        <taxon>Metazoa</taxon>
        <taxon>Chordata</taxon>
        <taxon>Craniata</taxon>
        <taxon>Vertebrata</taxon>
        <taxon>Euteleostomi</taxon>
        <taxon>Actinopterygii</taxon>
        <taxon>Neopterygii</taxon>
        <taxon>Teleostei</taxon>
        <taxon>Clupei</taxon>
        <taxon>Clupeiformes</taxon>
        <taxon>Clupeoidei</taxon>
        <taxon>Clupeidae</taxon>
        <taxon>Clupea</taxon>
    </lineage>
</organism>
<dbReference type="Gene3D" id="3.80.10.10">
    <property type="entry name" value="Ribonuclease Inhibitor"/>
    <property type="match status" value="3"/>
</dbReference>
<feature type="domain" description="F-box" evidence="2">
    <location>
        <begin position="180"/>
        <end position="227"/>
    </location>
</feature>
<protein>
    <submittedName>
        <fullName evidence="4">F-box/LRR-repeat protein 18</fullName>
    </submittedName>
</protein>
<reference evidence="4" key="1">
    <citation type="submission" date="2025-08" db="UniProtKB">
        <authorList>
            <consortium name="RefSeq"/>
        </authorList>
    </citation>
    <scope>IDENTIFICATION</scope>
</reference>
<dbReference type="InterPro" id="IPR036047">
    <property type="entry name" value="F-box-like_dom_sf"/>
</dbReference>
<keyword evidence="3" id="KW-1185">Reference proteome</keyword>
<dbReference type="GO" id="GO:0019005">
    <property type="term" value="C:SCF ubiquitin ligase complex"/>
    <property type="evidence" value="ECO:0007669"/>
    <property type="project" value="TreeGrafter"/>
</dbReference>
<dbReference type="Proteomes" id="UP000515152">
    <property type="component" value="Chromosome 26"/>
</dbReference>
<dbReference type="AlphaFoldDB" id="A0A6P8F9V2"/>
<dbReference type="PANTHER" id="PTHR16134">
    <property type="entry name" value="F-BOX/TPR REPEAT PROTEIN POF3"/>
    <property type="match status" value="1"/>
</dbReference>
<dbReference type="PANTHER" id="PTHR16134:SF19">
    <property type="entry name" value="F-BOX AND LEUCINE-RICH REPEAT PROTEIN 18"/>
    <property type="match status" value="1"/>
</dbReference>
<dbReference type="OrthoDB" id="9856535at2759"/>
<accession>A0A6P8F9V2</accession>
<dbReference type="SUPFAM" id="SSF52047">
    <property type="entry name" value="RNI-like"/>
    <property type="match status" value="2"/>
</dbReference>
<name>A0A6P8F9V2_CLUHA</name>
<evidence type="ECO:0000259" key="2">
    <source>
        <dbReference type="PROSITE" id="PS50181"/>
    </source>
</evidence>
<dbReference type="InterPro" id="IPR045627">
    <property type="entry name" value="FBXL18_LRR"/>
</dbReference>
<evidence type="ECO:0000256" key="1">
    <source>
        <dbReference type="SAM" id="MobiDB-lite"/>
    </source>
</evidence>
<sequence length="855" mass="91024">MSQNCCHGDAQPVCGTVDTCIPFATEDRLDVMSDGPGGRTHPSDGGPVDDCSDEGRVQAVGLQDCSDEGRVQAVGLQDCSDEGRVEDCSDEGRVQAVGLQDCSDEGRVQAVGLQDCSDEGRVQAVGLQDCSDEGRVQAVGLQDCSDEGRVQAVGLQDCSDEGRVQAVGLQDCSDEGRVQAVGLQDCSDEVLLNILLHVPPQDLILNVARVCRRLHTLSRDKSLISRISLSGQYMVSDECVRSVLRRVRSEVLSLDLSGCYWLSSASVCEAWRCSRLRRLDVSGCVLSAGRLSRLLAGVGELRELALDVGRGSDLQKLCADGRRTLSGLRSLTQTLLLPSYGVLPLCPALTRLELRLEVGGACCEGVELAVSQSSVAHYENLSCLSARLAPGAANRTLLALLLAPLSVRPITRLTRLLLSAPGSAPPRPPALIGLLDSLGEGLTQGNGPTTALQLPGSWLDGAGLGRVLSRGCPAYISLARGGPSPCLPDYDLSPLRSLNLSGCGQDLDSDWLRALCESCPMLRHLNLSGMHYHHGNRGAAMATAEMHPCSLLAELTHLLSLALSVCTVAEGDGTSASPAEASPLQGLRKARRVGAETYRLGTDAIGSSAADGTSLRRLLIGCSRLQELELVGVEFCSATPRYEAPIRKQAAGCVCARGVGERTLAALALRPSLRVVALAALPGLQTGASLCQLTQHCANLASLSIANLGNTHTVCYTHTLLQALPHCQRLRDLRIEQPYFNANAAFFEAMGECRALQRLCIVSRNGTFTPVAVATFMQRCTEVIMCHLLMGGTLVACRTLQKNLMDSLSSSRPSLSVVVFPLLHEDLPQVVREIPLTHLDQITLYKSRVAQQPPA</sequence>
<dbReference type="GeneID" id="105905179"/>
<evidence type="ECO:0000313" key="3">
    <source>
        <dbReference type="Proteomes" id="UP000515152"/>
    </source>
</evidence>
<dbReference type="CTD" id="80028"/>
<dbReference type="RefSeq" id="XP_031419932.1">
    <property type="nucleotide sequence ID" value="XM_031564072.2"/>
</dbReference>
<dbReference type="InterPro" id="IPR001810">
    <property type="entry name" value="F-box_dom"/>
</dbReference>
<dbReference type="Pfam" id="PF19729">
    <property type="entry name" value="LRR_FBXL18"/>
    <property type="match status" value="1"/>
</dbReference>
<dbReference type="Pfam" id="PF12937">
    <property type="entry name" value="F-box-like"/>
    <property type="match status" value="1"/>
</dbReference>
<dbReference type="GO" id="GO:0031146">
    <property type="term" value="P:SCF-dependent proteasomal ubiquitin-dependent protein catabolic process"/>
    <property type="evidence" value="ECO:0007669"/>
    <property type="project" value="InterPro"/>
</dbReference>
<dbReference type="PROSITE" id="PS50181">
    <property type="entry name" value="FBOX"/>
    <property type="match status" value="1"/>
</dbReference>
<dbReference type="KEGG" id="char:105905179"/>